<feature type="compositionally biased region" description="Basic and acidic residues" evidence="1">
    <location>
        <begin position="565"/>
        <end position="580"/>
    </location>
</feature>
<comment type="caution">
    <text evidence="3">The sequence shown here is derived from an EMBL/GenBank/DDBJ whole genome shotgun (WGS) entry which is preliminary data.</text>
</comment>
<keyword evidence="4" id="KW-1185">Reference proteome</keyword>
<gene>
    <name evidence="3" type="ORF">FYK55_11110</name>
</gene>
<dbReference type="EMBL" id="VWOX01000005">
    <property type="protein sequence ID" value="KAA5543729.1"/>
    <property type="molecule type" value="Genomic_DNA"/>
</dbReference>
<evidence type="ECO:0000313" key="3">
    <source>
        <dbReference type="EMBL" id="KAA5543729.1"/>
    </source>
</evidence>
<evidence type="ECO:0000259" key="2">
    <source>
        <dbReference type="Pfam" id="PF13435"/>
    </source>
</evidence>
<dbReference type="RefSeq" id="WP_150076481.1">
    <property type="nucleotide sequence ID" value="NZ_VWOX01000005.1"/>
</dbReference>
<dbReference type="Gene3D" id="1.10.1130.10">
    <property type="entry name" value="Flavocytochrome C3, Chain A"/>
    <property type="match status" value="1"/>
</dbReference>
<name>A0A5M6DCB9_9BACT</name>
<evidence type="ECO:0000313" key="4">
    <source>
        <dbReference type="Proteomes" id="UP000324479"/>
    </source>
</evidence>
<sequence>MKFFSHPDRFAALRVAIRILVIGGIVATGMSTSAQDGVPRRNLTLTASRSATPLTTPSIPFSATPNVADSLTLDRLHGPILRDDLVVRGAQSCAAASCHGGPRPGVAQPHARRGAAYTLWLENDPHARSWRTLCSPPSVQMMRRLGILDVNSQILDRSGYDNCLACHNSMQRFNRSLTGTEIHSADDVVQTFRREGVGCAACHGPAQHWIGAHTRQDFDAEHATSLGFVPAANLYARARMCAACHVGDKDRDMNHDIIAAGHPPLRYEFATFHARLPKHWREDGDPDGPLNEAQQWLAGQIAAADAHLSLLQSRASESLSISQWPELAAMDCASCHHSLGFDTRRMPLTTDRSATARASDWDTAGLRWVIQDRLDHQHAMQLDSELLEALDQVRALLNESPRPNPERMVAACGHARVLLSRWLDALAPSGNTAPMQSEHLGRIAANAAGDPETFQTWESTAQWYLAAVAARLAWADQPAALATARRLRVGLRYPDSLDSPQFSKAESDEVLARHDARALAISLSRWLGPVRPQPAEPGWDDRPWRPDETDPPRLEALLKEVDRRWLEQNQKLQDEMKSRPSEAAPDDDTPEKPKLRSREEIRRELENLFQNLEAPNGE</sequence>
<dbReference type="InterPro" id="IPR023155">
    <property type="entry name" value="Cyt_c-552/4"/>
</dbReference>
<feature type="domain" description="Cytochrome c-552/4" evidence="2">
    <location>
        <begin position="116"/>
        <end position="204"/>
    </location>
</feature>
<dbReference type="InterPro" id="IPR036280">
    <property type="entry name" value="Multihaem_cyt_sf"/>
</dbReference>
<dbReference type="Pfam" id="PF13435">
    <property type="entry name" value="Cytochrome_C554"/>
    <property type="match status" value="1"/>
</dbReference>
<accession>A0A5M6DCB9</accession>
<dbReference type="AlphaFoldDB" id="A0A5M6DCB9"/>
<feature type="region of interest" description="Disordered" evidence="1">
    <location>
        <begin position="530"/>
        <end position="551"/>
    </location>
</feature>
<reference evidence="3 4" key="1">
    <citation type="submission" date="2019-08" db="EMBL/GenBank/DDBJ databases">
        <authorList>
            <person name="Dhanesh K."/>
            <person name="Kumar G."/>
            <person name="Sasikala C."/>
            <person name="Venkata Ramana C."/>
        </authorList>
    </citation>
    <scope>NUCLEOTIDE SEQUENCE [LARGE SCALE GENOMIC DNA]</scope>
    <source>
        <strain evidence="3 4">JC645</strain>
    </source>
</reference>
<protein>
    <recommendedName>
        <fullName evidence="2">Cytochrome c-552/4 domain-containing protein</fullName>
    </recommendedName>
</protein>
<feature type="compositionally biased region" description="Basic and acidic residues" evidence="1">
    <location>
        <begin position="590"/>
        <end position="602"/>
    </location>
</feature>
<feature type="region of interest" description="Disordered" evidence="1">
    <location>
        <begin position="565"/>
        <end position="602"/>
    </location>
</feature>
<dbReference type="SUPFAM" id="SSF48695">
    <property type="entry name" value="Multiheme cytochromes"/>
    <property type="match status" value="2"/>
</dbReference>
<organism evidence="3 4">
    <name type="scientific">Roseiconus nitratireducens</name>
    <dbReference type="NCBI Taxonomy" id="2605748"/>
    <lineage>
        <taxon>Bacteria</taxon>
        <taxon>Pseudomonadati</taxon>
        <taxon>Planctomycetota</taxon>
        <taxon>Planctomycetia</taxon>
        <taxon>Pirellulales</taxon>
        <taxon>Pirellulaceae</taxon>
        <taxon>Roseiconus</taxon>
    </lineage>
</organism>
<feature type="compositionally biased region" description="Basic and acidic residues" evidence="1">
    <location>
        <begin position="539"/>
        <end position="551"/>
    </location>
</feature>
<proteinExistence type="predicted"/>
<dbReference type="Proteomes" id="UP000324479">
    <property type="component" value="Unassembled WGS sequence"/>
</dbReference>
<evidence type="ECO:0000256" key="1">
    <source>
        <dbReference type="SAM" id="MobiDB-lite"/>
    </source>
</evidence>